<reference evidence="2" key="2">
    <citation type="submission" date="2023-06" db="EMBL/GenBank/DDBJ databases">
        <authorList>
            <consortium name="Lawrence Berkeley National Laboratory"/>
            <person name="Haridas S."/>
            <person name="Hensen N."/>
            <person name="Bonometti L."/>
            <person name="Westerberg I."/>
            <person name="Brannstrom I.O."/>
            <person name="Guillou S."/>
            <person name="Cros-Aarteil S."/>
            <person name="Calhoun S."/>
            <person name="Kuo A."/>
            <person name="Mondo S."/>
            <person name="Pangilinan J."/>
            <person name="Riley R."/>
            <person name="Labutti K."/>
            <person name="Andreopoulos B."/>
            <person name="Lipzen A."/>
            <person name="Chen C."/>
            <person name="Yanf M."/>
            <person name="Daum C."/>
            <person name="Ng V."/>
            <person name="Clum A."/>
            <person name="Steindorff A."/>
            <person name="Ohm R."/>
            <person name="Martin F."/>
            <person name="Silar P."/>
            <person name="Natvig D."/>
            <person name="Lalanne C."/>
            <person name="Gautier V."/>
            <person name="Ament-Velasquez S.L."/>
            <person name="Kruys A."/>
            <person name="Hutchinson M.I."/>
            <person name="Powell A.J."/>
            <person name="Barry K."/>
            <person name="Miller A.N."/>
            <person name="Grigoriev I.V."/>
            <person name="Debuchy R."/>
            <person name="Gladieux P."/>
            <person name="Thoren M.H."/>
            <person name="Johannesson H."/>
        </authorList>
    </citation>
    <scope>NUCLEOTIDE SEQUENCE</scope>
    <source>
        <strain evidence="2">SMH4131-1</strain>
    </source>
</reference>
<name>A0AAE0IW08_9PEZI</name>
<reference evidence="2" key="1">
    <citation type="journal article" date="2023" name="Mol. Phylogenet. Evol.">
        <title>Genome-scale phylogeny and comparative genomics of the fungal order Sordariales.</title>
        <authorList>
            <person name="Hensen N."/>
            <person name="Bonometti L."/>
            <person name="Westerberg I."/>
            <person name="Brannstrom I.O."/>
            <person name="Guillou S."/>
            <person name="Cros-Aarteil S."/>
            <person name="Calhoun S."/>
            <person name="Haridas S."/>
            <person name="Kuo A."/>
            <person name="Mondo S."/>
            <person name="Pangilinan J."/>
            <person name="Riley R."/>
            <person name="LaButti K."/>
            <person name="Andreopoulos B."/>
            <person name="Lipzen A."/>
            <person name="Chen C."/>
            <person name="Yan M."/>
            <person name="Daum C."/>
            <person name="Ng V."/>
            <person name="Clum A."/>
            <person name="Steindorff A."/>
            <person name="Ohm R.A."/>
            <person name="Martin F."/>
            <person name="Silar P."/>
            <person name="Natvig D.O."/>
            <person name="Lalanne C."/>
            <person name="Gautier V."/>
            <person name="Ament-Velasquez S.L."/>
            <person name="Kruys A."/>
            <person name="Hutchinson M.I."/>
            <person name="Powell A.J."/>
            <person name="Barry K."/>
            <person name="Miller A.N."/>
            <person name="Grigoriev I.V."/>
            <person name="Debuchy R."/>
            <person name="Gladieux P."/>
            <person name="Hiltunen Thoren M."/>
            <person name="Johannesson H."/>
        </authorList>
    </citation>
    <scope>NUCLEOTIDE SEQUENCE</scope>
    <source>
        <strain evidence="2">SMH4131-1</strain>
    </source>
</reference>
<feature type="compositionally biased region" description="Basic residues" evidence="1">
    <location>
        <begin position="166"/>
        <end position="180"/>
    </location>
</feature>
<protein>
    <submittedName>
        <fullName evidence="2">Uncharacterized protein</fullName>
    </submittedName>
</protein>
<comment type="caution">
    <text evidence="2">The sequence shown here is derived from an EMBL/GenBank/DDBJ whole genome shotgun (WGS) entry which is preliminary data.</text>
</comment>
<organism evidence="2 3">
    <name type="scientific">Cercophora scortea</name>
    <dbReference type="NCBI Taxonomy" id="314031"/>
    <lineage>
        <taxon>Eukaryota</taxon>
        <taxon>Fungi</taxon>
        <taxon>Dikarya</taxon>
        <taxon>Ascomycota</taxon>
        <taxon>Pezizomycotina</taxon>
        <taxon>Sordariomycetes</taxon>
        <taxon>Sordariomycetidae</taxon>
        <taxon>Sordariales</taxon>
        <taxon>Lasiosphaeriaceae</taxon>
        <taxon>Cercophora</taxon>
    </lineage>
</organism>
<evidence type="ECO:0000313" key="3">
    <source>
        <dbReference type="Proteomes" id="UP001286456"/>
    </source>
</evidence>
<dbReference type="Proteomes" id="UP001286456">
    <property type="component" value="Unassembled WGS sequence"/>
</dbReference>
<dbReference type="AlphaFoldDB" id="A0AAE0IW08"/>
<accession>A0AAE0IW08</accession>
<keyword evidence="3" id="KW-1185">Reference proteome</keyword>
<gene>
    <name evidence="2" type="ORF">B0T19DRAFT_100184</name>
</gene>
<sequence>MQDYPEKNGPISRPTSWPNLRPLFQSTRLGTSSQPLQMRTSLTIFFVCHVLLPILQCNPPRYLAVTEAAAVAAAAATGQCIISKRNPRHGHVFVSPSRLDHRFPLRPRSPPIMISRDLLTKAQLHIPRSSIPSQEPPSVPPSISTRGSRRATAPENANRVPEIARNHRKRPAFRTRRQRPKQCLGIFQTNRQHSPAIARTAPPPNGNS</sequence>
<proteinExistence type="predicted"/>
<evidence type="ECO:0000313" key="2">
    <source>
        <dbReference type="EMBL" id="KAK3332321.1"/>
    </source>
</evidence>
<feature type="region of interest" description="Disordered" evidence="1">
    <location>
        <begin position="127"/>
        <end position="208"/>
    </location>
</feature>
<evidence type="ECO:0000256" key="1">
    <source>
        <dbReference type="SAM" id="MobiDB-lite"/>
    </source>
</evidence>
<dbReference type="EMBL" id="JAUEPO010000002">
    <property type="protein sequence ID" value="KAK3332321.1"/>
    <property type="molecule type" value="Genomic_DNA"/>
</dbReference>